<proteinExistence type="predicted"/>
<name>A0ABN8QDR5_9CNID</name>
<comment type="caution">
    <text evidence="2">The sequence shown here is derived from an EMBL/GenBank/DDBJ whole genome shotgun (WGS) entry which is preliminary data.</text>
</comment>
<dbReference type="PANTHER" id="PTHR19143">
    <property type="entry name" value="FIBRINOGEN/TENASCIN/ANGIOPOEITIN"/>
    <property type="match status" value="1"/>
</dbReference>
<evidence type="ECO:0000313" key="3">
    <source>
        <dbReference type="Proteomes" id="UP001159405"/>
    </source>
</evidence>
<dbReference type="InterPro" id="IPR014716">
    <property type="entry name" value="Fibrinogen_a/b/g_C_1"/>
</dbReference>
<accession>A0ABN8QDR5</accession>
<dbReference type="Proteomes" id="UP001159405">
    <property type="component" value="Unassembled WGS sequence"/>
</dbReference>
<feature type="domain" description="Fibrinogen C-terminal" evidence="1">
    <location>
        <begin position="19"/>
        <end position="150"/>
    </location>
</feature>
<dbReference type="SUPFAM" id="SSF56496">
    <property type="entry name" value="Fibrinogen C-terminal domain-like"/>
    <property type="match status" value="1"/>
</dbReference>
<evidence type="ECO:0000313" key="2">
    <source>
        <dbReference type="EMBL" id="CAH3160698.1"/>
    </source>
</evidence>
<dbReference type="InterPro" id="IPR050373">
    <property type="entry name" value="Fibrinogen_C-term_domain"/>
</dbReference>
<dbReference type="InterPro" id="IPR036056">
    <property type="entry name" value="Fibrinogen-like_C"/>
</dbReference>
<dbReference type="SMART" id="SM00186">
    <property type="entry name" value="FBG"/>
    <property type="match status" value="1"/>
</dbReference>
<sequence length="197" mass="22583">MVILILQTQKVEANVACELPTSLLARDCIDLLEQGFKKDGVYHINPDDRGSFHVFCDQTTNGGGWIVFQKRFNGSEDFHRNLSDYKNGFGNLNGEFWLGNDRIHRLTDRHHQLLVELDGFNNITGYAQYETFSVDSEENGYKIHLGPYSGAWWHDRCNPLQSNLNGGYFKKNSVLWLSLKGYRNSLKSTSMKIRSVT</sequence>
<dbReference type="EMBL" id="CALNXK010000117">
    <property type="protein sequence ID" value="CAH3160698.1"/>
    <property type="molecule type" value="Genomic_DNA"/>
</dbReference>
<dbReference type="NCBIfam" id="NF040941">
    <property type="entry name" value="GGGWT_bact"/>
    <property type="match status" value="1"/>
</dbReference>
<dbReference type="InterPro" id="IPR002181">
    <property type="entry name" value="Fibrinogen_a/b/g_C_dom"/>
</dbReference>
<protein>
    <recommendedName>
        <fullName evidence="1">Fibrinogen C-terminal domain-containing protein</fullName>
    </recommendedName>
</protein>
<evidence type="ECO:0000259" key="1">
    <source>
        <dbReference type="PROSITE" id="PS51406"/>
    </source>
</evidence>
<dbReference type="CDD" id="cd00087">
    <property type="entry name" value="FReD"/>
    <property type="match status" value="1"/>
</dbReference>
<dbReference type="Pfam" id="PF00147">
    <property type="entry name" value="Fibrinogen_C"/>
    <property type="match status" value="1"/>
</dbReference>
<keyword evidence="3" id="KW-1185">Reference proteome</keyword>
<reference evidence="2 3" key="1">
    <citation type="submission" date="2022-05" db="EMBL/GenBank/DDBJ databases">
        <authorList>
            <consortium name="Genoscope - CEA"/>
            <person name="William W."/>
        </authorList>
    </citation>
    <scope>NUCLEOTIDE SEQUENCE [LARGE SCALE GENOMIC DNA]</scope>
</reference>
<dbReference type="PROSITE" id="PS51406">
    <property type="entry name" value="FIBRINOGEN_C_2"/>
    <property type="match status" value="1"/>
</dbReference>
<dbReference type="Gene3D" id="3.90.215.10">
    <property type="entry name" value="Gamma Fibrinogen, chain A, domain 1"/>
    <property type="match status" value="2"/>
</dbReference>
<gene>
    <name evidence="2" type="ORF">PLOB_00004054</name>
</gene>
<organism evidence="2 3">
    <name type="scientific">Porites lobata</name>
    <dbReference type="NCBI Taxonomy" id="104759"/>
    <lineage>
        <taxon>Eukaryota</taxon>
        <taxon>Metazoa</taxon>
        <taxon>Cnidaria</taxon>
        <taxon>Anthozoa</taxon>
        <taxon>Hexacorallia</taxon>
        <taxon>Scleractinia</taxon>
        <taxon>Fungiina</taxon>
        <taxon>Poritidae</taxon>
        <taxon>Porites</taxon>
    </lineage>
</organism>
<feature type="non-terminal residue" evidence="2">
    <location>
        <position position="197"/>
    </location>
</feature>